<feature type="compositionally biased region" description="Pro residues" evidence="8">
    <location>
        <begin position="836"/>
        <end position="852"/>
    </location>
</feature>
<keyword evidence="4" id="KW-0132">Cell division</keyword>
<gene>
    <name evidence="10" type="primary">STU1</name>
    <name evidence="10" type="ORF">N0V87_008945</name>
</gene>
<evidence type="ECO:0000256" key="5">
    <source>
        <dbReference type="ARBA" id="ARBA00022701"/>
    </source>
</evidence>
<feature type="compositionally biased region" description="Polar residues" evidence="8">
    <location>
        <begin position="614"/>
        <end position="623"/>
    </location>
</feature>
<sequence length="1205" mass="131120">MIKQARHNISQSLFDQLDQFDQFDQVLTMEEQTAALLAALKKQASTNVDKRLDLFGNLKSSIKHQRVPESCQAQILECIRIAVSDKTSAQLVTTGFSTLSHLIKRLVLQKETHIITQHTQQLCPILLDHLGNAREAHRSAASVLLVELYHYCHLDIDAGIHGAMGGSNPRAKETAMTWVVKMNKNHSLPFKTYVNQLVANCEDADPEVRNVAKNAIVSLFQTAPAGAKVNLHKQLAAHNVRKATVTFITSQIDDAAAMDEDHHEPAPAPVRERALPTSRAKTPAPDADEQPPPAENVSMDPIHVYTQRELEDMFRDMAPPFEGRESEQNWIGRDKNTLKLRRILKGNAPTEFHAAFMAGMASLRDGFLKVANSLRTTMSTNGCQLVQELAKTVGPAIDPWVEILLQTFIKMCAATKNIAAQNGNATVDALLSNVSFNNRILQHIQFASQDKNVQPRIFSAGWVKTLIRKHKSHIDHSGGLESFDKILKKGLADANPKVRESYRSTYWTFALVWPQKAEAMYETLEKREKTGLDKDPNNPNASLASSQSSIAAPSFSKSVGPSAARTSLKEKIAEQRRAKLAASKGVADRPSSAAASYETPRSLSSKSLGVGARTMSNNSTASNGPARPPSAMSGEATKSALKSSTGTSTGSLMSGTVRRPIRRPELNRPKTADPYASRQTKIAPSATTTPEKTPAVKSLKKPGVPTASSAARPRSQTQHSPAVSPVRSKSRVDTGRSATHRKTPSIGSRGSPAASPHKGEDLTLVKPFIRSQSHHDGTMPFRQRNGMDKRASVDSVALDIDEDNFTMVVPNLSRPISQRVQSTPPKASPSGGRLPVPSPRAPPALSPSPLPAQSPRQKSPDRSAPEEVEVYEDPVAGDEPSTAGHEVDTPVLGELPINERSNERQPSIDSNGDSTMSSGNEERNRGHLKTTSTGTVVHTENADANSPEILKNRQLLASALKKIEGRTVDAGMFRKIQDAIKSGQEIWGPNDEVFGRLLVACLEYFQTPTEELKLPAMKAGSCKSQALATIRAMLSLYRKETAKYFARVLTTILQAKSQHENTSHIAGDMEATANEIVRYGQVSDCLNAVLALVEDMPASESSPAANSTRTTTMSLRTLASLVEISSSKNVALSTEQTHRLGKLAVRCMEDTDADIRKANIDFCVALHERIVGPAGETKAFWEAVAGAGEQQLNLLTYYLAKKQKV</sequence>
<accession>A0A9W8WS35</accession>
<reference evidence="10" key="1">
    <citation type="submission" date="2022-10" db="EMBL/GenBank/DDBJ databases">
        <title>Tapping the CABI collections for fungal endophytes: first genome assemblies for Collariella, Neodidymelliopsis, Ascochyta clinopodiicola, Didymella pomorum, Didymosphaeria variabile, Neocosmospora piperis and Neocucurbitaria cava.</title>
        <authorList>
            <person name="Hill R."/>
        </authorList>
    </citation>
    <scope>NUCLEOTIDE SEQUENCE</scope>
    <source>
        <strain evidence="10">IMI 360193</strain>
    </source>
</reference>
<feature type="compositionally biased region" description="Basic and acidic residues" evidence="8">
    <location>
        <begin position="527"/>
        <end position="536"/>
    </location>
</feature>
<feature type="compositionally biased region" description="Polar residues" evidence="8">
    <location>
        <begin position="677"/>
        <end position="691"/>
    </location>
</feature>
<feature type="compositionally biased region" description="Polar residues" evidence="8">
    <location>
        <begin position="814"/>
        <end position="825"/>
    </location>
</feature>
<feature type="compositionally biased region" description="Acidic residues" evidence="8">
    <location>
        <begin position="866"/>
        <end position="876"/>
    </location>
</feature>
<comment type="similarity">
    <text evidence="2">Belongs to the CLASP family.</text>
</comment>
<dbReference type="GO" id="GO:0008017">
    <property type="term" value="F:microtubule binding"/>
    <property type="evidence" value="ECO:0007669"/>
    <property type="project" value="TreeGrafter"/>
</dbReference>
<feature type="compositionally biased region" description="Polar residues" evidence="8">
    <location>
        <begin position="904"/>
        <end position="919"/>
    </location>
</feature>
<dbReference type="InterPro" id="IPR011989">
    <property type="entry name" value="ARM-like"/>
</dbReference>
<feature type="compositionally biased region" description="Basic and acidic residues" evidence="8">
    <location>
        <begin position="662"/>
        <end position="671"/>
    </location>
</feature>
<evidence type="ECO:0000256" key="4">
    <source>
        <dbReference type="ARBA" id="ARBA00022618"/>
    </source>
</evidence>
<organism evidence="10 11">
    <name type="scientific">Didymella glomerata</name>
    <dbReference type="NCBI Taxonomy" id="749621"/>
    <lineage>
        <taxon>Eukaryota</taxon>
        <taxon>Fungi</taxon>
        <taxon>Dikarya</taxon>
        <taxon>Ascomycota</taxon>
        <taxon>Pezizomycotina</taxon>
        <taxon>Dothideomycetes</taxon>
        <taxon>Pleosporomycetidae</taxon>
        <taxon>Pleosporales</taxon>
        <taxon>Pleosporineae</taxon>
        <taxon>Didymellaceae</taxon>
        <taxon>Didymella</taxon>
    </lineage>
</organism>
<dbReference type="InterPro" id="IPR016024">
    <property type="entry name" value="ARM-type_fold"/>
</dbReference>
<comment type="subcellular location">
    <subcellularLocation>
        <location evidence="1">Cytoplasm</location>
        <location evidence="1">Cytoskeleton</location>
        <location evidence="1">Spindle</location>
    </subcellularLocation>
</comment>
<feature type="compositionally biased region" description="Polar residues" evidence="8">
    <location>
        <begin position="706"/>
        <end position="721"/>
    </location>
</feature>
<evidence type="ECO:0000259" key="9">
    <source>
        <dbReference type="SMART" id="SM01349"/>
    </source>
</evidence>
<dbReference type="Gene3D" id="1.25.10.10">
    <property type="entry name" value="Leucine-rich Repeat Variant"/>
    <property type="match status" value="3"/>
</dbReference>
<dbReference type="SUPFAM" id="SSF48371">
    <property type="entry name" value="ARM repeat"/>
    <property type="match status" value="1"/>
</dbReference>
<feature type="compositionally biased region" description="Basic and acidic residues" evidence="8">
    <location>
        <begin position="259"/>
        <end position="274"/>
    </location>
</feature>
<feature type="region of interest" description="Disordered" evidence="8">
    <location>
        <begin position="812"/>
        <end position="934"/>
    </location>
</feature>
<feature type="region of interest" description="Disordered" evidence="8">
    <location>
        <begin position="258"/>
        <end position="298"/>
    </location>
</feature>
<dbReference type="InterPro" id="IPR024395">
    <property type="entry name" value="CLASP_N_dom"/>
</dbReference>
<dbReference type="Pfam" id="PF12348">
    <property type="entry name" value="CLASP_N"/>
    <property type="match status" value="2"/>
</dbReference>
<keyword evidence="6" id="KW-0498">Mitosis</keyword>
<name>A0A9W8WS35_9PLEO</name>
<dbReference type="GO" id="GO:0005876">
    <property type="term" value="C:spindle microtubule"/>
    <property type="evidence" value="ECO:0007669"/>
    <property type="project" value="TreeGrafter"/>
</dbReference>
<dbReference type="EMBL" id="JAPEUV010000140">
    <property type="protein sequence ID" value="KAJ4331716.1"/>
    <property type="molecule type" value="Genomic_DNA"/>
</dbReference>
<dbReference type="SMART" id="SM01349">
    <property type="entry name" value="TOG"/>
    <property type="match status" value="1"/>
</dbReference>
<proteinExistence type="inferred from homology"/>
<evidence type="ECO:0000256" key="8">
    <source>
        <dbReference type="SAM" id="MobiDB-lite"/>
    </source>
</evidence>
<keyword evidence="5" id="KW-0493">Microtubule</keyword>
<dbReference type="InterPro" id="IPR034085">
    <property type="entry name" value="TOG"/>
</dbReference>
<dbReference type="Proteomes" id="UP001140562">
    <property type="component" value="Unassembled WGS sequence"/>
</dbReference>
<dbReference type="AlphaFoldDB" id="A0A9W8WS35"/>
<dbReference type="PANTHER" id="PTHR21567">
    <property type="entry name" value="CLASP"/>
    <property type="match status" value="1"/>
</dbReference>
<evidence type="ECO:0000313" key="11">
    <source>
        <dbReference type="Proteomes" id="UP001140562"/>
    </source>
</evidence>
<feature type="region of interest" description="Disordered" evidence="8">
    <location>
        <begin position="770"/>
        <end position="789"/>
    </location>
</feature>
<comment type="function">
    <text evidence="7">Microtubule binding protein that promotes the stabilization of dynamic microtubules. Required for mitotic spindle formation.</text>
</comment>
<feature type="domain" description="TOG" evidence="9">
    <location>
        <begin position="26"/>
        <end position="258"/>
    </location>
</feature>
<evidence type="ECO:0000256" key="7">
    <source>
        <dbReference type="ARBA" id="ARBA00024889"/>
    </source>
</evidence>
<keyword evidence="11" id="KW-1185">Reference proteome</keyword>
<dbReference type="GO" id="GO:0090307">
    <property type="term" value="P:mitotic spindle assembly"/>
    <property type="evidence" value="ECO:0007669"/>
    <property type="project" value="TreeGrafter"/>
</dbReference>
<keyword evidence="6" id="KW-0131">Cell cycle</keyword>
<feature type="compositionally biased region" description="Basic and acidic residues" evidence="8">
    <location>
        <begin position="567"/>
        <end position="577"/>
    </location>
</feature>
<comment type="subunit">
    <text evidence="3">Interacts with microtubules.</text>
</comment>
<protein>
    <submittedName>
        <fullName evidence="10">Suppressor of tub2 mutation</fullName>
    </submittedName>
</protein>
<dbReference type="GO" id="GO:1990023">
    <property type="term" value="C:mitotic spindle midzone"/>
    <property type="evidence" value="ECO:0007669"/>
    <property type="project" value="TreeGrafter"/>
</dbReference>
<feature type="compositionally biased region" description="Low complexity" evidence="8">
    <location>
        <begin position="541"/>
        <end position="558"/>
    </location>
</feature>
<feature type="compositionally biased region" description="Low complexity" evidence="8">
    <location>
        <begin position="636"/>
        <end position="656"/>
    </location>
</feature>
<dbReference type="GO" id="GO:0060172">
    <property type="term" value="P:astral microtubule depolymerization"/>
    <property type="evidence" value="ECO:0007669"/>
    <property type="project" value="TreeGrafter"/>
</dbReference>
<dbReference type="PANTHER" id="PTHR21567:SF9">
    <property type="entry name" value="CLIP-ASSOCIATING PROTEIN"/>
    <property type="match status" value="1"/>
</dbReference>
<evidence type="ECO:0000256" key="6">
    <source>
        <dbReference type="ARBA" id="ARBA00022776"/>
    </source>
</evidence>
<evidence type="ECO:0000256" key="1">
    <source>
        <dbReference type="ARBA" id="ARBA00004186"/>
    </source>
</evidence>
<dbReference type="GO" id="GO:0005881">
    <property type="term" value="C:cytoplasmic microtubule"/>
    <property type="evidence" value="ECO:0007669"/>
    <property type="project" value="TreeGrafter"/>
</dbReference>
<comment type="caution">
    <text evidence="10">The sequence shown here is derived from an EMBL/GenBank/DDBJ whole genome shotgun (WGS) entry which is preliminary data.</text>
</comment>
<feature type="region of interest" description="Disordered" evidence="8">
    <location>
        <begin position="527"/>
        <end position="763"/>
    </location>
</feature>
<evidence type="ECO:0000256" key="3">
    <source>
        <dbReference type="ARBA" id="ARBA00011375"/>
    </source>
</evidence>
<dbReference type="OrthoDB" id="46159at2759"/>
<evidence type="ECO:0000313" key="10">
    <source>
        <dbReference type="EMBL" id="KAJ4331716.1"/>
    </source>
</evidence>
<evidence type="ECO:0000256" key="2">
    <source>
        <dbReference type="ARBA" id="ARBA00009549"/>
    </source>
</evidence>
<dbReference type="GO" id="GO:0051301">
    <property type="term" value="P:cell division"/>
    <property type="evidence" value="ECO:0007669"/>
    <property type="project" value="UniProtKB-KW"/>
</dbReference>
<dbReference type="GO" id="GO:0005815">
    <property type="term" value="C:microtubule organizing center"/>
    <property type="evidence" value="ECO:0007669"/>
    <property type="project" value="TreeGrafter"/>
</dbReference>